<reference evidence="6 7" key="1">
    <citation type="submission" date="2016-10" db="EMBL/GenBank/DDBJ databases">
        <authorList>
            <person name="de Groot N.N."/>
        </authorList>
    </citation>
    <scope>NUCLEOTIDE SEQUENCE [LARGE SCALE GENOMIC DNA]</scope>
    <source>
        <strain evidence="6 7">CGMCC 4.6533</strain>
    </source>
</reference>
<dbReference type="NCBIfam" id="TIGR01643">
    <property type="entry name" value="YD_repeat_2x"/>
    <property type="match status" value="2"/>
</dbReference>
<evidence type="ECO:0000256" key="2">
    <source>
        <dbReference type="SAM" id="Coils"/>
    </source>
</evidence>
<feature type="signal peptide" evidence="4">
    <location>
        <begin position="1"/>
        <end position="31"/>
    </location>
</feature>
<dbReference type="Pfam" id="PF25023">
    <property type="entry name" value="TEN_YD-shell"/>
    <property type="match status" value="1"/>
</dbReference>
<evidence type="ECO:0000313" key="7">
    <source>
        <dbReference type="Proteomes" id="UP000199202"/>
    </source>
</evidence>
<name>A0A1G8QE06_9ACTN</name>
<gene>
    <name evidence="6" type="ORF">SAMN05421869_108209</name>
</gene>
<feature type="region of interest" description="Disordered" evidence="3">
    <location>
        <begin position="809"/>
        <end position="836"/>
    </location>
</feature>
<dbReference type="SMART" id="SM00306">
    <property type="entry name" value="HintN"/>
    <property type="match status" value="1"/>
</dbReference>
<evidence type="ECO:0000256" key="1">
    <source>
        <dbReference type="ARBA" id="ARBA00022737"/>
    </source>
</evidence>
<feature type="domain" description="Hint" evidence="5">
    <location>
        <begin position="1986"/>
        <end position="2091"/>
    </location>
</feature>
<dbReference type="InterPro" id="IPR022385">
    <property type="entry name" value="Rhs_assc_core"/>
</dbReference>
<dbReference type="Gene3D" id="2.170.16.10">
    <property type="entry name" value="Hedgehog/Intein (Hint) domain"/>
    <property type="match status" value="1"/>
</dbReference>
<accession>A0A1G8QE06</accession>
<dbReference type="Pfam" id="PF07591">
    <property type="entry name" value="PT-HINT"/>
    <property type="match status" value="1"/>
</dbReference>
<dbReference type="STRING" id="633440.SAMN05421869_108209"/>
<dbReference type="EMBL" id="FNDJ01000008">
    <property type="protein sequence ID" value="SDJ02803.1"/>
    <property type="molecule type" value="Genomic_DNA"/>
</dbReference>
<dbReference type="Proteomes" id="UP000199202">
    <property type="component" value="Unassembled WGS sequence"/>
</dbReference>
<feature type="chain" id="PRO_5011455596" evidence="4">
    <location>
        <begin position="32"/>
        <end position="2245"/>
    </location>
</feature>
<keyword evidence="4" id="KW-0732">Signal</keyword>
<dbReference type="InterPro" id="IPR031325">
    <property type="entry name" value="RHS_repeat"/>
</dbReference>
<evidence type="ECO:0000256" key="3">
    <source>
        <dbReference type="SAM" id="MobiDB-lite"/>
    </source>
</evidence>
<dbReference type="CDD" id="cd00081">
    <property type="entry name" value="Hint"/>
    <property type="match status" value="1"/>
</dbReference>
<sequence>MGSRRMRRVAFIALGSLLTTHLIVLPTTARADQWNPPEPQKDTLVKGAPVPVESRKPDPAEARALKEPPAVAWPKPGNGTVELGAAGAARAASLVAVPGLPVRVGPATNAGESSTARTPGPQRVRVELLGREGSRAEVRLRVTRADDATQVAPVRLEFDYSAFRHAYGGDWAARLRLVELPGCAPAATCPVPRPLPTRNDVTRGTLTADVKASATGAGGLYAITGAPSGGTGSFTASSLSPTAKWQVSAQTGDFSWSYPLRTPPSLGGPTPQLALTYSAGSVDGRTASTNNQPSWAGEGFDFTPGGFIERRYKSCNDDDVTPKTGEQCWAGENATMMLGGSATELVRDTATGKWRPKHDDGSRVEKLTGAANGDNDGEHWKVTTPEGTQYFFGLNRLPGWSSGKQESRSAWTVPVFGDDSGEPCHGSDFAGSWCQQAYRWNLDHVVDSHGNTLSYFYTQEVNHYGRNITAADETPYVAGGYLQRVEYGQRAGQVYTTPATARALFTVAERCLVTASFDCAPDKLTEANAKHWPDVPADQICAAGKDCPNFAPTFFTRKRLAKVTTQVLSGTSYTDVDSWTLTHTFPATGDGMSAALWLEKLQHTGHVGGTASTPAIDFDGVEMPNRVDGLEGIAPMTKWRIGAVNNETGGRLMVNYSQPECTRSSLPQAHANGRRCFPTYWAPEGATDPYLDWFHKYVAVQVLEDDVTGGSPIVRTDYSYLGAAAWAFDDQELVPDKRRTWSQWRGYEKVQVIKGGDGDQRTATEHLFFRGMHGDRQPDNGRRNVQVTDSEGVKADDHWRLQGFERETRYLNGPGGAEDSGTINDPWLHGPTADGGGDQAYKLDTAKVRSRTRLSTGVLRRTETQRSFDAEGAVTQLNDLGDVTTPDDDECTRYTYARNTTAWIMSLPSRTETVAVACTATPSRPADVIGDGRMSYDGGAHGAAPTKGDLTKVEELDSYSGDQPQYVTVARSTFDDYGRVKETYDAAGNLSRTEYTPATGGPVTKVAAANALGHTETTWLRPEWGTMAAQEDANGRRTDLAYEPMGRLAKVWLPGRDPSKPPNGEFTYQVRTDQPVAVTTRTLRNDGTYTVGHELYDGLLRLRQTQLPAHGGGRLLSDTIYNTLGQVAKKNDVYTNADPPSTALLGVADGDVPAQFVYGYDALGRTTSESLKVMGTEKWRTTTTHAPDRIDVDPPTGDTPTTTILDSRGRAVELRQYKGEAPTGDYDATRYTYAKNGQQETTTDPAGNVWRSHFDLRNRVTKAEDPDKGASTYTYDVLGQMTTSTDARGRTLAYVYDKLGRRTATHEDSASGPKLAGWTYDTLADGTQVKGMPVASTRYAGGHAYTTRVDSYDDQYRPTSLSYVIPGAEGALAGTYAFRFRYNADGTVDSMTLPAAGRLESETVRTLYTELGLPRETRSNLATYVGNTLYTKQGEPLQERWGAEGSVVLHDYTYEEGTRRVARRITDRQTGSQVRHADVRYSYDQAGNILKIADTPPVENAPSDVQCFAYDYLRRLTEAWTATNDCATAANASVVGGAAPYWHSYTYDKTGGRLTETRHAVGGATRDTTSTYAYPGPGRARPHALQQVTTEGPAGTRLDTYSYDNAGNTTVRKLGEVEQRMEWDAEGQLAKVTEDGKVTSFLYDADGNRLIRRDPAGTTLYLGTTELKLATGGTAAQATRYYAHGSETVAVRTDDQRLTWLVPDHNGTAEMSVDAESLQVTRRRFDPFGNPRGPQPASWPSQQAFIGGTADASTGLTHLGAREYDPAAGRFLSVDPVMDPSDPQNLHGYAYSQNNPVTFSDPTGLREVCGNYSGECADAPPDGTRPGGGSPGGGGSPPPPKGGPSQKDQDDAKRTTKKSWMDVAIEVGGKAILDIIGYTDVKDCLGGSIGACASAVIGIVPWGKIAKTLKAAYRAAKAVLAWYERVKWARRVLREADEAAAAAAKYQDDLAKWKKAQEAASATKKAEAGPAGGKNLVDVAGGGASCNSFVPGTTVLMADGTRRPIEEVRLGDEVLATDPETGETSARPVVATILGEGHKHLVEVTVDTDGPRGDDTGLVIATDNHPFWVDDEGRWTDAADLEAGDTVLTPEGDRLTVVSLREREADLRVHNLTIDGVHTYYVTTGDADVLVHNKNRGGCGPTHRDNQRLAKQSFNHAKEARKSEARSHNPVAPRVLKIAEVKPKPTREERALAAAKYQEIASDRLGTPISELATLVGWRYAPIVGPVIRVAGAGFGWIRGKNPPD</sequence>
<evidence type="ECO:0000259" key="5">
    <source>
        <dbReference type="SMART" id="SM00306"/>
    </source>
</evidence>
<dbReference type="InterPro" id="IPR006530">
    <property type="entry name" value="YD"/>
</dbReference>
<dbReference type="SUPFAM" id="SSF51294">
    <property type="entry name" value="Hedgehog/intein (Hint) domain"/>
    <property type="match status" value="1"/>
</dbReference>
<dbReference type="RefSeq" id="WP_090933157.1">
    <property type="nucleotide sequence ID" value="NZ_FNDJ01000008.1"/>
</dbReference>
<dbReference type="PANTHER" id="PTHR32305">
    <property type="match status" value="1"/>
</dbReference>
<dbReference type="Pfam" id="PF05593">
    <property type="entry name" value="RHS_repeat"/>
    <property type="match status" value="1"/>
</dbReference>
<feature type="region of interest" description="Disordered" evidence="3">
    <location>
        <begin position="1775"/>
        <end position="1794"/>
    </location>
</feature>
<evidence type="ECO:0000256" key="4">
    <source>
        <dbReference type="SAM" id="SignalP"/>
    </source>
</evidence>
<organism evidence="6 7">
    <name type="scientific">Nonomuraea jiangxiensis</name>
    <dbReference type="NCBI Taxonomy" id="633440"/>
    <lineage>
        <taxon>Bacteria</taxon>
        <taxon>Bacillati</taxon>
        <taxon>Actinomycetota</taxon>
        <taxon>Actinomycetes</taxon>
        <taxon>Streptosporangiales</taxon>
        <taxon>Streptosporangiaceae</taxon>
        <taxon>Nonomuraea</taxon>
    </lineage>
</organism>
<dbReference type="InterPro" id="IPR036844">
    <property type="entry name" value="Hint_dom_sf"/>
</dbReference>
<protein>
    <submittedName>
        <fullName evidence="6">RHS repeat-associated core domain-containing protein</fullName>
    </submittedName>
</protein>
<dbReference type="PANTHER" id="PTHR32305:SF17">
    <property type="entry name" value="TRNA NUCLEASE WAPA"/>
    <property type="match status" value="1"/>
</dbReference>
<keyword evidence="1" id="KW-0677">Repeat</keyword>
<dbReference type="Gene3D" id="2.180.10.10">
    <property type="entry name" value="RHS repeat-associated core"/>
    <property type="match status" value="2"/>
</dbReference>
<feature type="region of interest" description="Disordered" evidence="3">
    <location>
        <begin position="1816"/>
        <end position="1857"/>
    </location>
</feature>
<dbReference type="InterPro" id="IPR003587">
    <property type="entry name" value="Hint_dom_N"/>
</dbReference>
<keyword evidence="2" id="KW-0175">Coiled coil</keyword>
<dbReference type="InterPro" id="IPR056823">
    <property type="entry name" value="TEN-like_YD-shell"/>
</dbReference>
<dbReference type="OrthoDB" id="291011at2"/>
<dbReference type="NCBIfam" id="TIGR03696">
    <property type="entry name" value="Rhs_assc_core"/>
    <property type="match status" value="1"/>
</dbReference>
<feature type="coiled-coil region" evidence="2">
    <location>
        <begin position="1929"/>
        <end position="1956"/>
    </location>
</feature>
<keyword evidence="7" id="KW-1185">Reference proteome</keyword>
<evidence type="ECO:0000313" key="6">
    <source>
        <dbReference type="EMBL" id="SDJ02803.1"/>
    </source>
</evidence>
<feature type="compositionally biased region" description="Gly residues" evidence="3">
    <location>
        <begin position="1825"/>
        <end position="1835"/>
    </location>
</feature>
<proteinExistence type="predicted"/>
<dbReference type="InterPro" id="IPR050708">
    <property type="entry name" value="T6SS_VgrG/RHS"/>
</dbReference>